<keyword evidence="1 2" id="KW-0597">Phosphoprotein</keyword>
<comment type="caution">
    <text evidence="4">The sequence shown here is derived from an EMBL/GenBank/DDBJ whole genome shotgun (WGS) entry which is preliminary data.</text>
</comment>
<feature type="domain" description="Response regulatory" evidence="3">
    <location>
        <begin position="8"/>
        <end position="130"/>
    </location>
</feature>
<dbReference type="SUPFAM" id="SSF52172">
    <property type="entry name" value="CheY-like"/>
    <property type="match status" value="1"/>
</dbReference>
<dbReference type="SUPFAM" id="SSF56112">
    <property type="entry name" value="Protein kinase-like (PK-like)"/>
    <property type="match status" value="1"/>
</dbReference>
<proteinExistence type="predicted"/>
<dbReference type="InterPro" id="IPR045544">
    <property type="entry name" value="TCAD9"/>
</dbReference>
<dbReference type="Pfam" id="PF19974">
    <property type="entry name" value="TCAD9"/>
    <property type="match status" value="2"/>
</dbReference>
<dbReference type="InterPro" id="IPR011006">
    <property type="entry name" value="CheY-like_superfamily"/>
</dbReference>
<dbReference type="Gene3D" id="3.90.1200.10">
    <property type="match status" value="1"/>
</dbReference>
<evidence type="ECO:0000259" key="3">
    <source>
        <dbReference type="PROSITE" id="PS50110"/>
    </source>
</evidence>
<keyword evidence="5" id="KW-1185">Reference proteome</keyword>
<dbReference type="InterPro" id="IPR050595">
    <property type="entry name" value="Bact_response_regulator"/>
</dbReference>
<feature type="modified residue" description="4-aspartylphosphate" evidence="2">
    <location>
        <position position="57"/>
    </location>
</feature>
<evidence type="ECO:0000256" key="2">
    <source>
        <dbReference type="PROSITE-ProRule" id="PRU00169"/>
    </source>
</evidence>
<reference evidence="4 5" key="1">
    <citation type="journal article" date="2021" name="Int. J. Syst. Evol. Microbiol.">
        <title>Reticulibacter mediterranei gen. nov., sp. nov., within the new family Reticulibacteraceae fam. nov., and Ktedonospora formicarum gen. nov., sp. nov., Ktedonobacter robiniae sp. nov., Dictyobacter formicarum sp. nov. and Dictyobacter arantiisoli sp. nov., belonging to the class Ktedonobacteria.</title>
        <authorList>
            <person name="Yabe S."/>
            <person name="Zheng Y."/>
            <person name="Wang C.M."/>
            <person name="Sakai Y."/>
            <person name="Abe K."/>
            <person name="Yokota A."/>
            <person name="Donadio S."/>
            <person name="Cavaletti L."/>
            <person name="Monciardini P."/>
        </authorList>
    </citation>
    <scope>NUCLEOTIDE SEQUENCE [LARGE SCALE GENOMIC DNA]</scope>
    <source>
        <strain evidence="4 5">SOSP1-30</strain>
    </source>
</reference>
<dbReference type="Proteomes" id="UP000654345">
    <property type="component" value="Unassembled WGS sequence"/>
</dbReference>
<evidence type="ECO:0000256" key="1">
    <source>
        <dbReference type="ARBA" id="ARBA00022553"/>
    </source>
</evidence>
<dbReference type="SMART" id="SM00448">
    <property type="entry name" value="REC"/>
    <property type="match status" value="1"/>
</dbReference>
<sequence length="534" mass="61043">MAQQRHGRILIVDDLPQWREELTEILQAENYLVDSAATIDAAFQKLQDTFFHLLILDLRMNSSDISNFEGVAMLKILSQYSLNDALQIVILSAHGTFDHVHEAFHDHKVADFLPKDRFSPDKLLTCVREALKKINLELEIHWEPLEAEEQVLSHIDIQRERIRPGTQRYQQIREELADLLCRLFGTANSVLVRPLAPGFSGTGVMLVQPFNPYGGARVVVTKFGATQKIEKENTNFNTYVLPFIGGGRNTMVQSVRYTPLLGGIIYSLLGTANEQLEDFGTFYQKADSEAIQQVLDNLFFDTCKSWYANLGRQQLCDLTENYNQTFGEASRPLEETLDGLIVPHPKQRFSLRALDDERTFTDPLPAATRPFRRSTYISTTHGDLNQHNILIDEEHRAWLIDFCSTGQGHYLRDLAMLDSVVRFQLLTSRAASLEERLHMEEALCRITRFTQLAQAEATFQTENAALRKAYLTVIHIRRMVRHLDRLSNDDMSEYFIALLHNALRTLTFSTLSPQQRQHALLCASLLLDNIDGHK</sequence>
<name>A0ABQ3UPE3_9CHLR</name>
<accession>A0ABQ3UPE3</accession>
<dbReference type="Pfam" id="PF00072">
    <property type="entry name" value="Response_reg"/>
    <property type="match status" value="1"/>
</dbReference>
<dbReference type="RefSeq" id="WP_201371249.1">
    <property type="nucleotide sequence ID" value="NZ_BNJG01000001.1"/>
</dbReference>
<evidence type="ECO:0000313" key="5">
    <source>
        <dbReference type="Proteomes" id="UP000654345"/>
    </source>
</evidence>
<protein>
    <recommendedName>
        <fullName evidence="3">Response regulatory domain-containing protein</fullName>
    </recommendedName>
</protein>
<dbReference type="PROSITE" id="PS50110">
    <property type="entry name" value="RESPONSE_REGULATORY"/>
    <property type="match status" value="1"/>
</dbReference>
<dbReference type="PANTHER" id="PTHR44591">
    <property type="entry name" value="STRESS RESPONSE REGULATOR PROTEIN 1"/>
    <property type="match status" value="1"/>
</dbReference>
<dbReference type="InterPro" id="IPR001789">
    <property type="entry name" value="Sig_transdc_resp-reg_receiver"/>
</dbReference>
<dbReference type="InterPro" id="IPR011009">
    <property type="entry name" value="Kinase-like_dom_sf"/>
</dbReference>
<dbReference type="EMBL" id="BNJG01000001">
    <property type="protein sequence ID" value="GHO54555.1"/>
    <property type="molecule type" value="Genomic_DNA"/>
</dbReference>
<dbReference type="PANTHER" id="PTHR44591:SF21">
    <property type="entry name" value="TWO-COMPONENT RESPONSE REGULATOR"/>
    <property type="match status" value="1"/>
</dbReference>
<evidence type="ECO:0000313" key="4">
    <source>
        <dbReference type="EMBL" id="GHO54555.1"/>
    </source>
</evidence>
<dbReference type="Gene3D" id="3.40.50.2300">
    <property type="match status" value="1"/>
</dbReference>
<gene>
    <name evidence="4" type="ORF">KSB_30300</name>
</gene>
<organism evidence="4 5">
    <name type="scientific">Ktedonobacter robiniae</name>
    <dbReference type="NCBI Taxonomy" id="2778365"/>
    <lineage>
        <taxon>Bacteria</taxon>
        <taxon>Bacillati</taxon>
        <taxon>Chloroflexota</taxon>
        <taxon>Ktedonobacteria</taxon>
        <taxon>Ktedonobacterales</taxon>
        <taxon>Ktedonobacteraceae</taxon>
        <taxon>Ktedonobacter</taxon>
    </lineage>
</organism>